<accession>A0A538U4E4</accession>
<evidence type="ECO:0000256" key="1">
    <source>
        <dbReference type="SAM" id="SignalP"/>
    </source>
</evidence>
<dbReference type="AlphaFoldDB" id="A0A538U4E4"/>
<dbReference type="Proteomes" id="UP000319771">
    <property type="component" value="Unassembled WGS sequence"/>
</dbReference>
<dbReference type="SUPFAM" id="SSF56925">
    <property type="entry name" value="OMPA-like"/>
    <property type="match status" value="1"/>
</dbReference>
<protein>
    <submittedName>
        <fullName evidence="2">Uncharacterized protein</fullName>
    </submittedName>
</protein>
<name>A0A538U4E4_UNCEI</name>
<dbReference type="EMBL" id="VBPB01000205">
    <property type="protein sequence ID" value="TMQ70770.1"/>
    <property type="molecule type" value="Genomic_DNA"/>
</dbReference>
<gene>
    <name evidence="2" type="ORF">E6K81_11845</name>
</gene>
<feature type="signal peptide" evidence="1">
    <location>
        <begin position="1"/>
        <end position="24"/>
    </location>
</feature>
<organism evidence="2 3">
    <name type="scientific">Eiseniibacteriota bacterium</name>
    <dbReference type="NCBI Taxonomy" id="2212470"/>
    <lineage>
        <taxon>Bacteria</taxon>
        <taxon>Candidatus Eiseniibacteriota</taxon>
    </lineage>
</organism>
<dbReference type="InterPro" id="IPR011250">
    <property type="entry name" value="OMP/PagP_B-barrel"/>
</dbReference>
<reference evidence="2 3" key="1">
    <citation type="journal article" date="2019" name="Nat. Microbiol.">
        <title>Mediterranean grassland soil C-N compound turnover is dependent on rainfall and depth, and is mediated by genomically divergent microorganisms.</title>
        <authorList>
            <person name="Diamond S."/>
            <person name="Andeer P.F."/>
            <person name="Li Z."/>
            <person name="Crits-Christoph A."/>
            <person name="Burstein D."/>
            <person name="Anantharaman K."/>
            <person name="Lane K.R."/>
            <person name="Thomas B.C."/>
            <person name="Pan C."/>
            <person name="Northen T.R."/>
            <person name="Banfield J.F."/>
        </authorList>
    </citation>
    <scope>NUCLEOTIDE SEQUENCE [LARGE SCALE GENOMIC DNA]</scope>
    <source>
        <strain evidence="2">WS_11</strain>
    </source>
</reference>
<dbReference type="Gene3D" id="2.40.160.20">
    <property type="match status" value="1"/>
</dbReference>
<proteinExistence type="predicted"/>
<evidence type="ECO:0000313" key="2">
    <source>
        <dbReference type="EMBL" id="TMQ70770.1"/>
    </source>
</evidence>
<sequence>MRSMKVVLPVLLMAATLQATTAQAAGTWTLGSNFGLGVISSGGESVTTFGVPNGGGLFLGSVQPGMRIGFIVPSGEYDVYLDTGLNVVSGSNETIHSLITTFNGQYNFSSGLDTTPFVTGGIGFARIGGGGGSDTEALLGGGFGVRRKIGGDHGAFRAEIRYDRLRLSDGANCFGIKLGVDVWVP</sequence>
<comment type="caution">
    <text evidence="2">The sequence shown here is derived from an EMBL/GenBank/DDBJ whole genome shotgun (WGS) entry which is preliminary data.</text>
</comment>
<keyword evidence="1" id="KW-0732">Signal</keyword>
<evidence type="ECO:0000313" key="3">
    <source>
        <dbReference type="Proteomes" id="UP000319771"/>
    </source>
</evidence>
<feature type="chain" id="PRO_5022174910" evidence="1">
    <location>
        <begin position="25"/>
        <end position="185"/>
    </location>
</feature>